<dbReference type="Proteomes" id="UP000499080">
    <property type="component" value="Unassembled WGS sequence"/>
</dbReference>
<gene>
    <name evidence="1" type="ORF">AVEN_182133_1</name>
</gene>
<proteinExistence type="predicted"/>
<dbReference type="EMBL" id="BGPR01001489">
    <property type="protein sequence ID" value="GBM55178.1"/>
    <property type="molecule type" value="Genomic_DNA"/>
</dbReference>
<protein>
    <submittedName>
        <fullName evidence="1">Uncharacterized protein</fullName>
    </submittedName>
</protein>
<organism evidence="1 2">
    <name type="scientific">Araneus ventricosus</name>
    <name type="common">Orbweaver spider</name>
    <name type="synonym">Epeira ventricosa</name>
    <dbReference type="NCBI Taxonomy" id="182803"/>
    <lineage>
        <taxon>Eukaryota</taxon>
        <taxon>Metazoa</taxon>
        <taxon>Ecdysozoa</taxon>
        <taxon>Arthropoda</taxon>
        <taxon>Chelicerata</taxon>
        <taxon>Arachnida</taxon>
        <taxon>Araneae</taxon>
        <taxon>Araneomorphae</taxon>
        <taxon>Entelegynae</taxon>
        <taxon>Araneoidea</taxon>
        <taxon>Araneidae</taxon>
        <taxon>Araneus</taxon>
    </lineage>
</organism>
<name>A0A4Y2GRN3_ARAVE</name>
<reference evidence="1 2" key="1">
    <citation type="journal article" date="2019" name="Sci. Rep.">
        <title>Orb-weaving spider Araneus ventricosus genome elucidates the spidroin gene catalogue.</title>
        <authorList>
            <person name="Kono N."/>
            <person name="Nakamura H."/>
            <person name="Ohtoshi R."/>
            <person name="Moran D.A.P."/>
            <person name="Shinohara A."/>
            <person name="Yoshida Y."/>
            <person name="Fujiwara M."/>
            <person name="Mori M."/>
            <person name="Tomita M."/>
            <person name="Arakawa K."/>
        </authorList>
    </citation>
    <scope>NUCLEOTIDE SEQUENCE [LARGE SCALE GENOMIC DNA]</scope>
</reference>
<accession>A0A4Y2GRN3</accession>
<evidence type="ECO:0000313" key="1">
    <source>
        <dbReference type="EMBL" id="GBM55178.1"/>
    </source>
</evidence>
<dbReference type="AlphaFoldDB" id="A0A4Y2GRN3"/>
<sequence>MHFDRYQQQVQRNSPCEDATHKVLFESKASGGEAREIHQCAERTFALHGRPTAKAKRFCGTKCSDLSDCDRGCRSAVCFDCHDFYLFVLLAASTRRTWLSCPFGEEVRK</sequence>
<keyword evidence="2" id="KW-1185">Reference proteome</keyword>
<evidence type="ECO:0000313" key="2">
    <source>
        <dbReference type="Proteomes" id="UP000499080"/>
    </source>
</evidence>
<comment type="caution">
    <text evidence="1">The sequence shown here is derived from an EMBL/GenBank/DDBJ whole genome shotgun (WGS) entry which is preliminary data.</text>
</comment>